<gene>
    <name evidence="2" type="ORF">BS47DRAFT_506709</name>
</gene>
<dbReference type="EMBL" id="MU128931">
    <property type="protein sequence ID" value="KAF9517544.1"/>
    <property type="molecule type" value="Genomic_DNA"/>
</dbReference>
<feature type="region of interest" description="Disordered" evidence="1">
    <location>
        <begin position="125"/>
        <end position="205"/>
    </location>
</feature>
<evidence type="ECO:0000256" key="1">
    <source>
        <dbReference type="SAM" id="MobiDB-lite"/>
    </source>
</evidence>
<feature type="compositionally biased region" description="Low complexity" evidence="1">
    <location>
        <begin position="165"/>
        <end position="184"/>
    </location>
</feature>
<feature type="compositionally biased region" description="Polar residues" evidence="1">
    <location>
        <begin position="286"/>
        <end position="303"/>
    </location>
</feature>
<feature type="compositionally biased region" description="Pro residues" evidence="1">
    <location>
        <begin position="21"/>
        <end position="44"/>
    </location>
</feature>
<dbReference type="AlphaFoldDB" id="A0A9P6B4W2"/>
<accession>A0A9P6B4W2</accession>
<organism evidence="2 3">
    <name type="scientific">Hydnum rufescens UP504</name>
    <dbReference type="NCBI Taxonomy" id="1448309"/>
    <lineage>
        <taxon>Eukaryota</taxon>
        <taxon>Fungi</taxon>
        <taxon>Dikarya</taxon>
        <taxon>Basidiomycota</taxon>
        <taxon>Agaricomycotina</taxon>
        <taxon>Agaricomycetes</taxon>
        <taxon>Cantharellales</taxon>
        <taxon>Hydnaceae</taxon>
        <taxon>Hydnum</taxon>
    </lineage>
</organism>
<evidence type="ECO:0000313" key="2">
    <source>
        <dbReference type="EMBL" id="KAF9517544.1"/>
    </source>
</evidence>
<sequence>MELDQVVAPNSEPTPTGTSPPFSPPFPSRSPSPTPPSPPSPVPFLPQARPISPFGTLRGNALAEARSAAAKSPPPEAALPSNHQIHQPILEVDEYRTWDARLLRSVIQLGNDLGIDEWLALGNQEDQSSAPEPDLQFPPLPPAHVASPRSTASKSSLRSRVDQRSSASTFSSTSTSLAPSSISTRTRAHPRHSPQSFTDESGSSEHDFEHLFQVLSMAAQDTDLPKADRSAHRNSSSQLHPRANTDAGPSQDRTVRRPRAISSGAGTSRPDRFSSRSAPPLPSIPRASSSDIHLPMNPQQLTIPPNPGPSRVRKKRAYTTVSSVPTTPVSPSFPLDMPQQSGPSRSTTARPSSKHGSRPDDPTPTYSCECKSFQLTFQCDHVKSQHWHQLTLS</sequence>
<feature type="compositionally biased region" description="Low complexity" evidence="1">
    <location>
        <begin position="9"/>
        <end position="20"/>
    </location>
</feature>
<feature type="compositionally biased region" description="Low complexity" evidence="1">
    <location>
        <begin position="319"/>
        <end position="332"/>
    </location>
</feature>
<protein>
    <submittedName>
        <fullName evidence="2">Uncharacterized protein</fullName>
    </submittedName>
</protein>
<proteinExistence type="predicted"/>
<feature type="compositionally biased region" description="Polar residues" evidence="1">
    <location>
        <begin position="148"/>
        <end position="158"/>
    </location>
</feature>
<name>A0A9P6B4W2_9AGAM</name>
<reference evidence="2" key="1">
    <citation type="journal article" date="2020" name="Nat. Commun.">
        <title>Large-scale genome sequencing of mycorrhizal fungi provides insights into the early evolution of symbiotic traits.</title>
        <authorList>
            <person name="Miyauchi S."/>
            <person name="Kiss E."/>
            <person name="Kuo A."/>
            <person name="Drula E."/>
            <person name="Kohler A."/>
            <person name="Sanchez-Garcia M."/>
            <person name="Morin E."/>
            <person name="Andreopoulos B."/>
            <person name="Barry K.W."/>
            <person name="Bonito G."/>
            <person name="Buee M."/>
            <person name="Carver A."/>
            <person name="Chen C."/>
            <person name="Cichocki N."/>
            <person name="Clum A."/>
            <person name="Culley D."/>
            <person name="Crous P.W."/>
            <person name="Fauchery L."/>
            <person name="Girlanda M."/>
            <person name="Hayes R.D."/>
            <person name="Keri Z."/>
            <person name="LaButti K."/>
            <person name="Lipzen A."/>
            <person name="Lombard V."/>
            <person name="Magnuson J."/>
            <person name="Maillard F."/>
            <person name="Murat C."/>
            <person name="Nolan M."/>
            <person name="Ohm R.A."/>
            <person name="Pangilinan J."/>
            <person name="Pereira M.F."/>
            <person name="Perotto S."/>
            <person name="Peter M."/>
            <person name="Pfister S."/>
            <person name="Riley R."/>
            <person name="Sitrit Y."/>
            <person name="Stielow J.B."/>
            <person name="Szollosi G."/>
            <person name="Zifcakova L."/>
            <person name="Stursova M."/>
            <person name="Spatafora J.W."/>
            <person name="Tedersoo L."/>
            <person name="Vaario L.M."/>
            <person name="Yamada A."/>
            <person name="Yan M."/>
            <person name="Wang P."/>
            <person name="Xu J."/>
            <person name="Bruns T."/>
            <person name="Baldrian P."/>
            <person name="Vilgalys R."/>
            <person name="Dunand C."/>
            <person name="Henrissat B."/>
            <person name="Grigoriev I.V."/>
            <person name="Hibbett D."/>
            <person name="Nagy L.G."/>
            <person name="Martin F.M."/>
        </authorList>
    </citation>
    <scope>NUCLEOTIDE SEQUENCE</scope>
    <source>
        <strain evidence="2">UP504</strain>
    </source>
</reference>
<keyword evidence="3" id="KW-1185">Reference proteome</keyword>
<dbReference type="Proteomes" id="UP000886523">
    <property type="component" value="Unassembled WGS sequence"/>
</dbReference>
<comment type="caution">
    <text evidence="2">The sequence shown here is derived from an EMBL/GenBank/DDBJ whole genome shotgun (WGS) entry which is preliminary data.</text>
</comment>
<feature type="compositionally biased region" description="Low complexity" evidence="1">
    <location>
        <begin position="61"/>
        <end position="71"/>
    </location>
</feature>
<feature type="region of interest" description="Disordered" evidence="1">
    <location>
        <begin position="223"/>
        <end position="365"/>
    </location>
</feature>
<feature type="region of interest" description="Disordered" evidence="1">
    <location>
        <begin position="1"/>
        <end position="87"/>
    </location>
</feature>
<feature type="compositionally biased region" description="Polar residues" evidence="1">
    <location>
        <begin position="338"/>
        <end position="351"/>
    </location>
</feature>
<evidence type="ECO:0000313" key="3">
    <source>
        <dbReference type="Proteomes" id="UP000886523"/>
    </source>
</evidence>